<dbReference type="EMBL" id="AE006641">
    <property type="protein sequence ID" value="AAK41917.1"/>
    <property type="molecule type" value="Genomic_DNA"/>
</dbReference>
<dbReference type="Gene3D" id="3.30.760.10">
    <property type="entry name" value="RNA Cap, Translation Initiation Factor Eif4e"/>
    <property type="match status" value="1"/>
</dbReference>
<organism evidence="1 2">
    <name type="scientific">Saccharolobus solfataricus (strain ATCC 35092 / DSM 1617 / JCM 11322 / P2)</name>
    <name type="common">Sulfolobus solfataricus</name>
    <dbReference type="NCBI Taxonomy" id="273057"/>
    <lineage>
        <taxon>Archaea</taxon>
        <taxon>Thermoproteota</taxon>
        <taxon>Thermoprotei</taxon>
        <taxon>Sulfolobales</taxon>
        <taxon>Sulfolobaceae</taxon>
        <taxon>Saccharolobus</taxon>
    </lineage>
</organism>
<keyword evidence="2" id="KW-1185">Reference proteome</keyword>
<name>Q97XL4_SACS2</name>
<dbReference type="GeneID" id="1454696"/>
<dbReference type="AlphaFoldDB" id="Q97XL4"/>
<dbReference type="PaxDb" id="273057-SSO1712"/>
<accession>Q97XL4</accession>
<dbReference type="Proteomes" id="UP000001974">
    <property type="component" value="Chromosome"/>
</dbReference>
<gene>
    <name evidence="1" type="ordered locus">SSO1712</name>
</gene>
<sequence length="446" mass="52054">MVDDTHKIFQNCDEKNDIYYPICNKLQILCPRLVPGPLWRLSIANISRMSPQAALAICDSCSEIIEKISQYWMSLDRSGKCEVCNKLGREIDEVWLYCVIDENGNIVSNITTKENFTLTESRLYKGIAYLQRLELLCEKCHIAKHQGYALVHGRKQEALEQLAQIHKLDLNKTEELVKEAFFIHGKISKIKEWTIKIGELNGLDKELRLRVEELLNIMYRKGFFVDGRWLYYQYPNYYQEVEPRIIQETMTVLAKTSNKAGTTNVADKWIESLLEIIREELEPKGIRVLPHEFKLFIKYLLEDKKLSNLLQGMFNYALQGKSELFATYISLLDYDDLIGKWMVFVPTDLYPKIFRYMLEALEKAKLAYSAKIVSSRDQYTSKGELPIIIYVPVSFATSYIAEVAKVMKNTLENHHISKNMFFKPDLFTEKGIYSSNANYRSYIYIY</sequence>
<reference evidence="2" key="1">
    <citation type="journal article" date="2001" name="Proc. Natl. Acad. Sci. U.S.A.">
        <title>The complete genome of the crenarchaeon Sulfolobus solfataricus P2.</title>
        <authorList>
            <person name="She Q."/>
            <person name="Singh R.K."/>
            <person name="Confalonieri F."/>
            <person name="Zivanovic Y."/>
            <person name="Allard G."/>
            <person name="Awayez M.J."/>
            <person name="Chan-Weiher C.C.-Y."/>
            <person name="Clausen I.G."/>
            <person name="Curtis B.A."/>
            <person name="De Moors A."/>
            <person name="Erauso G."/>
            <person name="Fletcher C."/>
            <person name="Gordon P.M.K."/>
            <person name="Heikamp-de Jong I."/>
            <person name="Jeffries A.C."/>
            <person name="Kozera C.J."/>
            <person name="Medina N."/>
            <person name="Peng X."/>
            <person name="Thi-Ngoc H.P."/>
            <person name="Redder P."/>
            <person name="Schenk M.E."/>
            <person name="Theriault C."/>
            <person name="Tolstrup N."/>
            <person name="Charlebois R.L."/>
            <person name="Doolittle W.F."/>
            <person name="Duguet M."/>
            <person name="Gaasterland T."/>
            <person name="Garrett R.A."/>
            <person name="Ragan M.A."/>
            <person name="Sensen C.W."/>
            <person name="Van der Oost J."/>
        </authorList>
    </citation>
    <scope>NUCLEOTIDE SEQUENCE [LARGE SCALE GENOMIC DNA]</scope>
    <source>
        <strain evidence="2">ATCC 35092 / DSM 1617 / JCM 11322 / P2</strain>
    </source>
</reference>
<dbReference type="RefSeq" id="WP_010923675.1">
    <property type="nucleotide sequence ID" value="NC_002754.1"/>
</dbReference>
<dbReference type="InterPro" id="IPR023398">
    <property type="entry name" value="TIF_eIF4e-like"/>
</dbReference>
<dbReference type="SUPFAM" id="SSF55418">
    <property type="entry name" value="eIF4e-like"/>
    <property type="match status" value="1"/>
</dbReference>
<dbReference type="InParanoid" id="Q97XL4"/>
<dbReference type="PIR" id="F90332">
    <property type="entry name" value="F90332"/>
</dbReference>
<protein>
    <submittedName>
        <fullName evidence="1">Uncharacterized protein</fullName>
    </submittedName>
</protein>
<dbReference type="KEGG" id="sso:SSO1712"/>
<dbReference type="HOGENOM" id="CLU_709075_0_0_2"/>
<dbReference type="eggNOG" id="arCOG07735">
    <property type="taxonomic scope" value="Archaea"/>
</dbReference>
<evidence type="ECO:0000313" key="2">
    <source>
        <dbReference type="Proteomes" id="UP000001974"/>
    </source>
</evidence>
<dbReference type="EnsemblBacteria" id="AAK41917">
    <property type="protein sequence ID" value="AAK41917"/>
    <property type="gene ID" value="SSO1712"/>
</dbReference>
<evidence type="ECO:0000313" key="1">
    <source>
        <dbReference type="EMBL" id="AAK41917.1"/>
    </source>
</evidence>
<proteinExistence type="predicted"/>
<dbReference type="PATRIC" id="fig|273057.12.peg.1761"/>